<dbReference type="InterPro" id="IPR013760">
    <property type="entry name" value="Topo_IIA-like_dom_sf"/>
</dbReference>
<dbReference type="NCBIfam" id="NF011501">
    <property type="entry name" value="PRK14939.1"/>
    <property type="match status" value="1"/>
</dbReference>
<feature type="domain" description="Toprim" evidence="13">
    <location>
        <begin position="439"/>
        <end position="555"/>
    </location>
</feature>
<dbReference type="Gene3D" id="3.30.230.10">
    <property type="match status" value="1"/>
</dbReference>
<dbReference type="InterPro" id="IPR018522">
    <property type="entry name" value="TopoIIA_CS"/>
</dbReference>
<dbReference type="SUPFAM" id="SSF54211">
    <property type="entry name" value="Ribosomal protein S5 domain 2-like"/>
    <property type="match status" value="1"/>
</dbReference>
<dbReference type="SUPFAM" id="SSF55874">
    <property type="entry name" value="ATPase domain of HSP90 chaperone/DNA topoisomerase II/histidine kinase"/>
    <property type="match status" value="1"/>
</dbReference>
<evidence type="ECO:0000256" key="11">
    <source>
        <dbReference type="HAMAP-Rule" id="MF_01898"/>
    </source>
</evidence>
<dbReference type="Pfam" id="PF21249">
    <property type="entry name" value="GyrB_hook"/>
    <property type="match status" value="1"/>
</dbReference>
<name>A0A0F6SDL0_9BACT</name>
<keyword evidence="10 11" id="KW-0413">Isomerase</keyword>
<dbReference type="PRINTS" id="PR01159">
    <property type="entry name" value="DNAGYRASEB"/>
</dbReference>
<keyword evidence="9" id="KW-0238">DNA-binding</keyword>
<dbReference type="EMBL" id="CP011125">
    <property type="protein sequence ID" value="AKF03629.1"/>
    <property type="molecule type" value="Genomic_DNA"/>
</dbReference>
<dbReference type="Gene3D" id="3.30.565.10">
    <property type="entry name" value="Histidine kinase-like ATPase, C-terminal domain"/>
    <property type="match status" value="1"/>
</dbReference>
<feature type="binding site" evidence="11">
    <location>
        <position position="520"/>
    </location>
    <ligand>
        <name>Mg(2+)</name>
        <dbReference type="ChEBI" id="CHEBI:18420"/>
        <label>2</label>
    </ligand>
</feature>
<comment type="miscellaneous">
    <text evidence="11">Few gyrases are as efficient as E.coli at forming negative supercoils. Not all organisms have 2 type II topoisomerases; in organisms with a single type II topoisomerase this enzyme also has to decatenate newly replicated chromosomes.</text>
</comment>
<dbReference type="InterPro" id="IPR003594">
    <property type="entry name" value="HATPase_dom"/>
</dbReference>
<dbReference type="Pfam" id="PF00986">
    <property type="entry name" value="DNA_gyraseB_C"/>
    <property type="match status" value="1"/>
</dbReference>
<evidence type="ECO:0000313" key="15">
    <source>
        <dbReference type="Proteomes" id="UP000034883"/>
    </source>
</evidence>
<dbReference type="GO" id="GO:0006265">
    <property type="term" value="P:DNA topological change"/>
    <property type="evidence" value="ECO:0007669"/>
    <property type="project" value="UniProtKB-UniRule"/>
</dbReference>
<keyword evidence="5 11" id="KW-0547">Nucleotide-binding</keyword>
<dbReference type="Gene3D" id="3.10.20.690">
    <property type="match status" value="1"/>
</dbReference>
<dbReference type="InterPro" id="IPR011557">
    <property type="entry name" value="GyrB"/>
</dbReference>
<dbReference type="HAMAP" id="MF_01898">
    <property type="entry name" value="GyrB"/>
    <property type="match status" value="1"/>
</dbReference>
<dbReference type="GO" id="GO:0006261">
    <property type="term" value="P:DNA-templated DNA replication"/>
    <property type="evidence" value="ECO:0007669"/>
    <property type="project" value="UniProtKB-UniRule"/>
</dbReference>
<comment type="subcellular location">
    <subcellularLocation>
        <location evidence="11">Cytoplasm</location>
    </subcellularLocation>
</comment>
<dbReference type="PANTHER" id="PTHR45866">
    <property type="entry name" value="DNA GYRASE/TOPOISOMERASE SUBUNIT B"/>
    <property type="match status" value="1"/>
</dbReference>
<evidence type="ECO:0000256" key="8">
    <source>
        <dbReference type="ARBA" id="ARBA00023029"/>
    </source>
</evidence>
<dbReference type="STRING" id="927083.DB32_000778"/>
<dbReference type="AlphaFoldDB" id="A0A0F6SDL0"/>
<dbReference type="InterPro" id="IPR020568">
    <property type="entry name" value="Ribosomal_Su5_D2-typ_SF"/>
</dbReference>
<dbReference type="InterPro" id="IPR001241">
    <property type="entry name" value="Topo_IIA"/>
</dbReference>
<dbReference type="RefSeq" id="WP_075097440.1">
    <property type="nucleotide sequence ID" value="NZ_CP011125.1"/>
</dbReference>
<dbReference type="Pfam" id="PF02518">
    <property type="entry name" value="HATPase_c"/>
    <property type="match status" value="1"/>
</dbReference>
<dbReference type="KEGG" id="samy:DB32_000778"/>
<comment type="subunit">
    <text evidence="11">Heterotetramer, composed of two GyrA and two GyrB chains. In the heterotetramer, GyrA contains the active site tyrosine that forms a transient covalent intermediate with DNA, while GyrB binds cofactors and catalyzes ATP hydrolysis.</text>
</comment>
<keyword evidence="4 11" id="KW-0479">Metal-binding</keyword>
<feature type="site" description="Interaction with DNA" evidence="11">
    <location>
        <position position="470"/>
    </location>
</feature>
<dbReference type="Pfam" id="PF00204">
    <property type="entry name" value="DNA_gyraseB"/>
    <property type="match status" value="1"/>
</dbReference>
<evidence type="ECO:0000256" key="4">
    <source>
        <dbReference type="ARBA" id="ARBA00022723"/>
    </source>
</evidence>
<feature type="site" description="Interaction with DNA" evidence="11">
    <location>
        <position position="473"/>
    </location>
</feature>
<proteinExistence type="inferred from homology"/>
<evidence type="ECO:0000256" key="7">
    <source>
        <dbReference type="ARBA" id="ARBA00022842"/>
    </source>
</evidence>
<evidence type="ECO:0000256" key="2">
    <source>
        <dbReference type="ARBA" id="ARBA00010708"/>
    </source>
</evidence>
<evidence type="ECO:0000256" key="5">
    <source>
        <dbReference type="ARBA" id="ARBA00022741"/>
    </source>
</evidence>
<dbReference type="InterPro" id="IPR013759">
    <property type="entry name" value="Topo_IIA_B_C"/>
</dbReference>
<dbReference type="InterPro" id="IPR013506">
    <property type="entry name" value="Topo_IIA_bsu_dom2"/>
</dbReference>
<dbReference type="NCBIfam" id="NF004189">
    <property type="entry name" value="PRK05644.1"/>
    <property type="match status" value="1"/>
</dbReference>
<dbReference type="PROSITE" id="PS50880">
    <property type="entry name" value="TOPRIM"/>
    <property type="match status" value="1"/>
</dbReference>
<dbReference type="InterPro" id="IPR014721">
    <property type="entry name" value="Ribsml_uS5_D2-typ_fold_subgr"/>
</dbReference>
<sequence>MSVTDSNEPQTPVTEDRSQPPSASSYGERSIQVLEGLEAVRKRPGMYIGDVHDGTGLHHLVWEVVDNAVDEHLAGHCDRIVVTLHSDGSITVVDNGRGIPVGMHEKGVSAAEVVMTVLHAGGKFDNDSYKVSAGLHGVGVSAVNAVSEWLRLEIRREGKVWQQEYRRGVPQGPIAPVGVTDKTGTKVSFKPDTQIFTNPEWSWDVLNNRLREISFLNAGLIIELEEEGGEGRKTTYQFAGGIREFVKLLNKSKTPIHDEVIYIIDERDKVQVELALQWNESFQEQVYCYTNNVHNKDGGTHLTGLRGALTKTVNGYGAEHNLVKELKGASLSGEDVREGLTAIVSVKHPDPSFSSQTKDKLVSSEVKGIVENIVNEKLALFFEEHPQEARKVVDKSVTAARAREAARKAREQVQRKGMLDASNLPGKLADCQAKDPSESELYIVEGDSAGGSAKQGRDRRTQAILPLRGKILNVERARFDKMLSNQEVGTLITALGAGVDASGNFDIDKLRYHHVIIMTDADVDGSHIRTLLLTFFYRQMPEAIRRGYVYIAQPPLYRVKKGKKEQYLKDEDAFARFVIDSGIDGVVVRTTGGQVPLAGDSLKRLLDDMNKWKKLLRAMERRLEPSIVEALVRVARLDADGLRDRATVDSAIKAVESYVGEKQPDLLPIIARVEEDPEHSASRIRFSTRAGVSTKTTTIDVDFVNGADYGQLRAIWDGVAALGAAPFVAVTGATEEEGDGGRTEQIGSVDDLVAWVEARGRKGLSIQRYKGLGEMNPEQLWDTTMNPDTRVLLQVKVDDALQTDQLFSLLMGDEVEPRREFIEHHALDVKELDI</sequence>
<dbReference type="Gene3D" id="3.40.50.670">
    <property type="match status" value="2"/>
</dbReference>
<dbReference type="SUPFAM" id="SSF56719">
    <property type="entry name" value="Type II DNA topoisomerase"/>
    <property type="match status" value="1"/>
</dbReference>
<dbReference type="GO" id="GO:0005694">
    <property type="term" value="C:chromosome"/>
    <property type="evidence" value="ECO:0007669"/>
    <property type="project" value="InterPro"/>
</dbReference>
<dbReference type="CDD" id="cd16928">
    <property type="entry name" value="HATPase_GyrB-like"/>
    <property type="match status" value="1"/>
</dbReference>
<dbReference type="NCBIfam" id="TIGR01059">
    <property type="entry name" value="gyrB"/>
    <property type="match status" value="1"/>
</dbReference>
<evidence type="ECO:0000256" key="1">
    <source>
        <dbReference type="ARBA" id="ARBA00000185"/>
    </source>
</evidence>
<keyword evidence="7 11" id="KW-0460">Magnesium</keyword>
<evidence type="ECO:0000313" key="14">
    <source>
        <dbReference type="EMBL" id="AKF03629.1"/>
    </source>
</evidence>
<comment type="cofactor">
    <cofactor evidence="11">
        <name>Mg(2+)</name>
        <dbReference type="ChEBI" id="CHEBI:18420"/>
    </cofactor>
    <cofactor evidence="11">
        <name>Mn(2+)</name>
        <dbReference type="ChEBI" id="CHEBI:29035"/>
    </cofactor>
    <cofactor evidence="11">
        <name>Ca(2+)</name>
        <dbReference type="ChEBI" id="CHEBI:29108"/>
    </cofactor>
    <text evidence="11">Binds two Mg(2+) per subunit. The magnesium ions form salt bridges with both the protein and the DNA. Can also accept other divalent metal cations, such as Mn(2+) or Ca(2+).</text>
</comment>
<dbReference type="InterPro" id="IPR049353">
    <property type="entry name" value="GyrB_hook"/>
</dbReference>
<dbReference type="FunFam" id="3.40.50.670:FF:000001">
    <property type="entry name" value="DNA topoisomerase 2"/>
    <property type="match status" value="1"/>
</dbReference>
<evidence type="ECO:0000256" key="6">
    <source>
        <dbReference type="ARBA" id="ARBA00022840"/>
    </source>
</evidence>
<dbReference type="GO" id="GO:0003918">
    <property type="term" value="F:DNA topoisomerase type II (double strand cut, ATP-hydrolyzing) activity"/>
    <property type="evidence" value="ECO:0007669"/>
    <property type="project" value="UniProtKB-UniRule"/>
</dbReference>
<feature type="binding site" evidence="11">
    <location>
        <position position="522"/>
    </location>
    <ligand>
        <name>Mg(2+)</name>
        <dbReference type="ChEBI" id="CHEBI:18420"/>
        <label>2</label>
    </ligand>
</feature>
<dbReference type="FunFam" id="3.30.565.10:FF:000002">
    <property type="entry name" value="DNA gyrase subunit B"/>
    <property type="match status" value="1"/>
</dbReference>
<feature type="region of interest" description="Disordered" evidence="12">
    <location>
        <begin position="1"/>
        <end position="29"/>
    </location>
</feature>
<dbReference type="SMART" id="SM00387">
    <property type="entry name" value="HATPase_c"/>
    <property type="match status" value="1"/>
</dbReference>
<dbReference type="Proteomes" id="UP000034883">
    <property type="component" value="Chromosome"/>
</dbReference>
<dbReference type="InterPro" id="IPR034160">
    <property type="entry name" value="TOPRIM_GyrB"/>
</dbReference>
<dbReference type="InterPro" id="IPR000565">
    <property type="entry name" value="Topo_IIA_B"/>
</dbReference>
<feature type="compositionally biased region" description="Polar residues" evidence="12">
    <location>
        <begin position="1"/>
        <end position="27"/>
    </location>
</feature>
<dbReference type="OrthoDB" id="9802808at2"/>
<dbReference type="GO" id="GO:0003677">
    <property type="term" value="F:DNA binding"/>
    <property type="evidence" value="ECO:0007669"/>
    <property type="project" value="UniProtKB-KW"/>
</dbReference>
<evidence type="ECO:0000256" key="9">
    <source>
        <dbReference type="ARBA" id="ARBA00023125"/>
    </source>
</evidence>
<comment type="catalytic activity">
    <reaction evidence="1 11">
        <text>ATP-dependent breakage, passage and rejoining of double-stranded DNA.</text>
        <dbReference type="EC" id="5.6.2.2"/>
    </reaction>
</comment>
<dbReference type="GO" id="GO:0005524">
    <property type="term" value="F:ATP binding"/>
    <property type="evidence" value="ECO:0007669"/>
    <property type="project" value="UniProtKB-UniRule"/>
</dbReference>
<dbReference type="InterPro" id="IPR041423">
    <property type="entry name" value="GyrB_insert"/>
</dbReference>
<dbReference type="SMART" id="SM00433">
    <property type="entry name" value="TOP2c"/>
    <property type="match status" value="1"/>
</dbReference>
<dbReference type="Pfam" id="PF18053">
    <property type="entry name" value="GyrB_insert"/>
    <property type="match status" value="1"/>
</dbReference>
<keyword evidence="3 11" id="KW-0963">Cytoplasm</keyword>
<protein>
    <recommendedName>
        <fullName evidence="11">DNA gyrase subunit B</fullName>
        <ecNumber evidence="11">5.6.2.2</ecNumber>
    </recommendedName>
</protein>
<reference evidence="14 15" key="1">
    <citation type="submission" date="2015-03" db="EMBL/GenBank/DDBJ databases">
        <title>Genome assembly of Sandaracinus amylolyticus DSM 53668.</title>
        <authorList>
            <person name="Sharma G."/>
            <person name="Subramanian S."/>
        </authorList>
    </citation>
    <scope>NUCLEOTIDE SEQUENCE [LARGE SCALE GENOMIC DNA]</scope>
    <source>
        <strain evidence="14 15">DSM 53668</strain>
    </source>
</reference>
<dbReference type="Pfam" id="PF01751">
    <property type="entry name" value="Toprim"/>
    <property type="match status" value="1"/>
</dbReference>
<comment type="similarity">
    <text evidence="2 11">Belongs to the type II topoisomerase GyrB family.</text>
</comment>
<evidence type="ECO:0000256" key="10">
    <source>
        <dbReference type="ARBA" id="ARBA00023235"/>
    </source>
</evidence>
<dbReference type="GO" id="GO:0046872">
    <property type="term" value="F:metal ion binding"/>
    <property type="evidence" value="ECO:0007669"/>
    <property type="project" value="UniProtKB-KW"/>
</dbReference>
<keyword evidence="8 11" id="KW-0799">Topoisomerase</keyword>
<keyword evidence="6 11" id="KW-0067">ATP-binding</keyword>
<keyword evidence="15" id="KW-1185">Reference proteome</keyword>
<dbReference type="InterPro" id="IPR006171">
    <property type="entry name" value="TOPRIM_dom"/>
</dbReference>
<dbReference type="GO" id="GO:0005737">
    <property type="term" value="C:cytoplasm"/>
    <property type="evidence" value="ECO:0007669"/>
    <property type="project" value="UniProtKB-SubCell"/>
</dbReference>
<dbReference type="CDD" id="cd03366">
    <property type="entry name" value="TOPRIM_TopoIIA_GyrB"/>
    <property type="match status" value="1"/>
</dbReference>
<evidence type="ECO:0000256" key="12">
    <source>
        <dbReference type="SAM" id="MobiDB-lite"/>
    </source>
</evidence>
<dbReference type="PROSITE" id="PS00177">
    <property type="entry name" value="TOPOISOMERASE_II"/>
    <property type="match status" value="1"/>
</dbReference>
<dbReference type="InterPro" id="IPR036890">
    <property type="entry name" value="HATPase_C_sf"/>
</dbReference>
<gene>
    <name evidence="11" type="primary">gyrB</name>
    <name evidence="14" type="ORF">DB32_000778</name>
</gene>
<evidence type="ECO:0000256" key="3">
    <source>
        <dbReference type="ARBA" id="ARBA00022490"/>
    </source>
</evidence>
<feature type="binding site" evidence="11">
    <location>
        <position position="445"/>
    </location>
    <ligand>
        <name>Mg(2+)</name>
        <dbReference type="ChEBI" id="CHEBI:18420"/>
        <label>1</label>
        <note>catalytic</note>
    </ligand>
</feature>
<comment type="function">
    <text evidence="11">A type II topoisomerase that negatively supercoils closed circular double-stranded (ds) DNA in an ATP-dependent manner to modulate DNA topology and maintain chromosomes in an underwound state. Negative supercoiling favors strand separation, and DNA replication, transcription, recombination and repair, all of which involve strand separation. Also able to catalyze the interconversion of other topological isomers of dsDNA rings, including catenanes and knotted rings. Type II topoisomerases break and join 2 DNA strands simultaneously in an ATP-dependent manner.</text>
</comment>
<dbReference type="FunFam" id="3.30.230.10:FF:000005">
    <property type="entry name" value="DNA gyrase subunit B"/>
    <property type="match status" value="1"/>
</dbReference>
<feature type="binding site" evidence="11">
    <location>
        <position position="520"/>
    </location>
    <ligand>
        <name>Mg(2+)</name>
        <dbReference type="ChEBI" id="CHEBI:18420"/>
        <label>1</label>
        <note>catalytic</note>
    </ligand>
</feature>
<evidence type="ECO:0000259" key="13">
    <source>
        <dbReference type="PROSITE" id="PS50880"/>
    </source>
</evidence>
<dbReference type="EC" id="5.6.2.2" evidence="11"/>
<organism evidence="14 15">
    <name type="scientific">Sandaracinus amylolyticus</name>
    <dbReference type="NCBI Taxonomy" id="927083"/>
    <lineage>
        <taxon>Bacteria</taxon>
        <taxon>Pseudomonadati</taxon>
        <taxon>Myxococcota</taxon>
        <taxon>Polyangia</taxon>
        <taxon>Polyangiales</taxon>
        <taxon>Sandaracinaceae</taxon>
        <taxon>Sandaracinus</taxon>
    </lineage>
</organism>
<dbReference type="InterPro" id="IPR002288">
    <property type="entry name" value="DNA_gyrase_B_C"/>
</dbReference>
<dbReference type="PANTHER" id="PTHR45866:SF1">
    <property type="entry name" value="DNA GYRASE SUBUNIT B, MITOCHONDRIAL"/>
    <property type="match status" value="1"/>
</dbReference>
<accession>A0A0F6SDL0</accession>
<dbReference type="PRINTS" id="PR00418">
    <property type="entry name" value="TPI2FAMILY"/>
</dbReference>
<dbReference type="CDD" id="cd00822">
    <property type="entry name" value="TopoII_Trans_DNA_gyrase"/>
    <property type="match status" value="1"/>
</dbReference>